<dbReference type="Proteomes" id="UP000199759">
    <property type="component" value="Unassembled WGS sequence"/>
</dbReference>
<organism evidence="2 3">
    <name type="scientific">Maricaulis salignorans</name>
    <dbReference type="NCBI Taxonomy" id="144026"/>
    <lineage>
        <taxon>Bacteria</taxon>
        <taxon>Pseudomonadati</taxon>
        <taxon>Pseudomonadota</taxon>
        <taxon>Alphaproteobacteria</taxon>
        <taxon>Maricaulales</taxon>
        <taxon>Maricaulaceae</taxon>
        <taxon>Maricaulis</taxon>
    </lineage>
</organism>
<evidence type="ECO:0000313" key="3">
    <source>
        <dbReference type="Proteomes" id="UP000199759"/>
    </source>
</evidence>
<dbReference type="RefSeq" id="WP_091767995.1">
    <property type="nucleotide sequence ID" value="NZ_FNHG01000004.1"/>
</dbReference>
<protein>
    <submittedName>
        <fullName evidence="2">Uncharacterized protein</fullName>
    </submittedName>
</protein>
<dbReference type="STRING" id="144026.SAMN04488568_104163"/>
<name>A0A1G9Q504_9PROT</name>
<dbReference type="EMBL" id="FNHG01000004">
    <property type="protein sequence ID" value="SDM05993.1"/>
    <property type="molecule type" value="Genomic_DNA"/>
</dbReference>
<feature type="signal peptide" evidence="1">
    <location>
        <begin position="1"/>
        <end position="23"/>
    </location>
</feature>
<reference evidence="2 3" key="1">
    <citation type="submission" date="2016-10" db="EMBL/GenBank/DDBJ databases">
        <authorList>
            <person name="de Groot N.N."/>
        </authorList>
    </citation>
    <scope>NUCLEOTIDE SEQUENCE [LARGE SCALE GENOMIC DNA]</scope>
    <source>
        <strain evidence="2 3">DSM 16077</strain>
    </source>
</reference>
<keyword evidence="1" id="KW-0732">Signal</keyword>
<evidence type="ECO:0000256" key="1">
    <source>
        <dbReference type="SAM" id="SignalP"/>
    </source>
</evidence>
<accession>A0A1G9Q504</accession>
<feature type="chain" id="PRO_5011569429" evidence="1">
    <location>
        <begin position="24"/>
        <end position="89"/>
    </location>
</feature>
<sequence length="89" mass="9700">MMFFIRAAFWLAIVSVFVPRDFAGDPMDLSFDTASTRIDAGQAVDSWCVEREALCEAGSEAVELGGFLAGFAATRLETAIEDRQQTSKS</sequence>
<dbReference type="AlphaFoldDB" id="A0A1G9Q504"/>
<proteinExistence type="predicted"/>
<gene>
    <name evidence="2" type="ORF">SAMN04488568_104163</name>
</gene>
<evidence type="ECO:0000313" key="2">
    <source>
        <dbReference type="EMBL" id="SDM05993.1"/>
    </source>
</evidence>
<keyword evidence="3" id="KW-1185">Reference proteome</keyword>
<dbReference type="OrthoDB" id="7923950at2"/>